<organism evidence="2 3">
    <name type="scientific">Aaosphaeria arxii CBS 175.79</name>
    <dbReference type="NCBI Taxonomy" id="1450172"/>
    <lineage>
        <taxon>Eukaryota</taxon>
        <taxon>Fungi</taxon>
        <taxon>Dikarya</taxon>
        <taxon>Ascomycota</taxon>
        <taxon>Pezizomycotina</taxon>
        <taxon>Dothideomycetes</taxon>
        <taxon>Pleosporomycetidae</taxon>
        <taxon>Pleosporales</taxon>
        <taxon>Pleosporales incertae sedis</taxon>
        <taxon>Aaosphaeria</taxon>
    </lineage>
</organism>
<reference evidence="2" key="1">
    <citation type="journal article" date="2020" name="Stud. Mycol.">
        <title>101 Dothideomycetes genomes: a test case for predicting lifestyles and emergence of pathogens.</title>
        <authorList>
            <person name="Haridas S."/>
            <person name="Albert R."/>
            <person name="Binder M."/>
            <person name="Bloem J."/>
            <person name="Labutti K."/>
            <person name="Salamov A."/>
            <person name="Andreopoulos B."/>
            <person name="Baker S."/>
            <person name="Barry K."/>
            <person name="Bills G."/>
            <person name="Bluhm B."/>
            <person name="Cannon C."/>
            <person name="Castanera R."/>
            <person name="Culley D."/>
            <person name="Daum C."/>
            <person name="Ezra D."/>
            <person name="Gonzalez J."/>
            <person name="Henrissat B."/>
            <person name="Kuo A."/>
            <person name="Liang C."/>
            <person name="Lipzen A."/>
            <person name="Lutzoni F."/>
            <person name="Magnuson J."/>
            <person name="Mondo S."/>
            <person name="Nolan M."/>
            <person name="Ohm R."/>
            <person name="Pangilinan J."/>
            <person name="Park H.-J."/>
            <person name="Ramirez L."/>
            <person name="Alfaro M."/>
            <person name="Sun H."/>
            <person name="Tritt A."/>
            <person name="Yoshinaga Y."/>
            <person name="Zwiers L.-H."/>
            <person name="Turgeon B."/>
            <person name="Goodwin S."/>
            <person name="Spatafora J."/>
            <person name="Crous P."/>
            <person name="Grigoriev I."/>
        </authorList>
    </citation>
    <scope>NUCLEOTIDE SEQUENCE</scope>
    <source>
        <strain evidence="2">CBS 175.79</strain>
    </source>
</reference>
<proteinExistence type="predicted"/>
<dbReference type="GeneID" id="54286306"/>
<dbReference type="OrthoDB" id="5407653at2759"/>
<keyword evidence="3" id="KW-1185">Reference proteome</keyword>
<protein>
    <submittedName>
        <fullName evidence="2">Uncharacterized protein</fullName>
    </submittedName>
</protein>
<evidence type="ECO:0000256" key="1">
    <source>
        <dbReference type="SAM" id="MobiDB-lite"/>
    </source>
</evidence>
<sequence>MFNFSGSLLAGQHDLQKERQPPSRPVPVIFPSLNPPQPSQDTPPAQWTDGARPPISAHILSLKKPSDVTLETLALFNIAFEPHCDFETLVPSPTDNKDQHLPPKSWLDVPSESELGKDATSGAPIKLLSNGRRFPDRNEFYTRAKELFLKNEDAFLSLTRKSSAPKVPVRIAHFRKFWEGLDNLAYYWDNSLDEYLPPKPASPTETIETPTTPTATLPEGPTEENGSKGDPESSPLSSNNGEPRKKVKTEADSTSLATPPTIRSGFGTSKPQIAISSSKVLPARAAPPKVPWAMNMPGLSERTADLSKGSYKGYRIGNGAEMPDQYRLDCVRSFLEPIAWAFGVTLAPHRRPPVLTVEHVRFPVRMNSVGWRGPTDRLKARQGWMEGPVLGVQCRPDVDFGSKRDLEADSILDAVREIGGLLLLAQERAREGQVEKRAGEGKWWTTSPRWGGGPGGEVGEATGASDAPSQDAAQTPDKPATRLREGLGKERRRPSPAEVWKILRPGHPMWDPKLQYEAIGKEKDTEWDDIFMVSSLNHHISILKLRVHRQYIRFITDGTLPSDTPQDPNWHVPVLQRTRWYDLFSVEDRTEAMRGVWGVMAYLMRPKQQDSADQAADVAMKETPRS</sequence>
<evidence type="ECO:0000313" key="3">
    <source>
        <dbReference type="Proteomes" id="UP000799778"/>
    </source>
</evidence>
<name>A0A6A5XHN2_9PLEO</name>
<feature type="compositionally biased region" description="Basic and acidic residues" evidence="1">
    <location>
        <begin position="242"/>
        <end position="251"/>
    </location>
</feature>
<evidence type="ECO:0000313" key="2">
    <source>
        <dbReference type="EMBL" id="KAF2012321.1"/>
    </source>
</evidence>
<accession>A0A6A5XHN2</accession>
<feature type="region of interest" description="Disordered" evidence="1">
    <location>
        <begin position="434"/>
        <end position="497"/>
    </location>
</feature>
<dbReference type="RefSeq" id="XP_033380660.1">
    <property type="nucleotide sequence ID" value="XM_033528909.1"/>
</dbReference>
<feature type="region of interest" description="Disordered" evidence="1">
    <location>
        <begin position="90"/>
        <end position="122"/>
    </location>
</feature>
<feature type="region of interest" description="Disordered" evidence="1">
    <location>
        <begin position="1"/>
        <end position="52"/>
    </location>
</feature>
<feature type="compositionally biased region" description="Low complexity" evidence="1">
    <location>
        <begin position="203"/>
        <end position="224"/>
    </location>
</feature>
<dbReference type="Proteomes" id="UP000799778">
    <property type="component" value="Unassembled WGS sequence"/>
</dbReference>
<dbReference type="EMBL" id="ML978073">
    <property type="protein sequence ID" value="KAF2012321.1"/>
    <property type="molecule type" value="Genomic_DNA"/>
</dbReference>
<feature type="region of interest" description="Disordered" evidence="1">
    <location>
        <begin position="199"/>
        <end position="269"/>
    </location>
</feature>
<feature type="compositionally biased region" description="Basic and acidic residues" evidence="1">
    <location>
        <begin position="479"/>
        <end position="495"/>
    </location>
</feature>
<gene>
    <name evidence="2" type="ORF">BU24DRAFT_426190</name>
</gene>
<dbReference type="AlphaFoldDB" id="A0A6A5XHN2"/>